<protein>
    <recommendedName>
        <fullName evidence="1">Reverse transcriptase Ty1/copia-type domain-containing protein</fullName>
    </recommendedName>
</protein>
<reference evidence="2" key="1">
    <citation type="submission" date="2021-03" db="EMBL/GenBank/DDBJ databases">
        <title>Draft genome sequence of rust myrtle Austropuccinia psidii MF-1, a brazilian biotype.</title>
        <authorList>
            <person name="Quecine M.C."/>
            <person name="Pachon D.M.R."/>
            <person name="Bonatelli M.L."/>
            <person name="Correr F.H."/>
            <person name="Franceschini L.M."/>
            <person name="Leite T.F."/>
            <person name="Margarido G.R.A."/>
            <person name="Almeida C.A."/>
            <person name="Ferrarezi J.A."/>
            <person name="Labate C.A."/>
        </authorList>
    </citation>
    <scope>NUCLEOTIDE SEQUENCE</scope>
    <source>
        <strain evidence="2">MF-1</strain>
    </source>
</reference>
<organism evidence="2 3">
    <name type="scientific">Austropuccinia psidii MF-1</name>
    <dbReference type="NCBI Taxonomy" id="1389203"/>
    <lineage>
        <taxon>Eukaryota</taxon>
        <taxon>Fungi</taxon>
        <taxon>Dikarya</taxon>
        <taxon>Basidiomycota</taxon>
        <taxon>Pucciniomycotina</taxon>
        <taxon>Pucciniomycetes</taxon>
        <taxon>Pucciniales</taxon>
        <taxon>Sphaerophragmiaceae</taxon>
        <taxon>Austropuccinia</taxon>
    </lineage>
</organism>
<proteinExistence type="predicted"/>
<dbReference type="InterPro" id="IPR013103">
    <property type="entry name" value="RVT_2"/>
</dbReference>
<dbReference type="EMBL" id="AVOT02081705">
    <property type="protein sequence ID" value="MBW0567940.1"/>
    <property type="molecule type" value="Genomic_DNA"/>
</dbReference>
<gene>
    <name evidence="2" type="ORF">O181_107655</name>
</gene>
<dbReference type="OrthoDB" id="3054497at2759"/>
<sequence length="117" mass="13356">MKRLNIWEVVDRKPSNHPITTTWVFKVKRNHNNSITEKKARLCAQGFHQIEGLDYLKTFSQTGKISSLQLLISHATINNYSLHQMDVKSAFLNAPLEENLTLTIPDGINKDKGRKGL</sequence>
<evidence type="ECO:0000259" key="1">
    <source>
        <dbReference type="Pfam" id="PF07727"/>
    </source>
</evidence>
<feature type="domain" description="Reverse transcriptase Ty1/copia-type" evidence="1">
    <location>
        <begin position="5"/>
        <end position="112"/>
    </location>
</feature>
<accession>A0A9Q3JUW4</accession>
<name>A0A9Q3JUW4_9BASI</name>
<dbReference type="Proteomes" id="UP000765509">
    <property type="component" value="Unassembled WGS sequence"/>
</dbReference>
<evidence type="ECO:0000313" key="2">
    <source>
        <dbReference type="EMBL" id="MBW0567940.1"/>
    </source>
</evidence>
<dbReference type="AlphaFoldDB" id="A0A9Q3JUW4"/>
<keyword evidence="3" id="KW-1185">Reference proteome</keyword>
<evidence type="ECO:0000313" key="3">
    <source>
        <dbReference type="Proteomes" id="UP000765509"/>
    </source>
</evidence>
<dbReference type="Pfam" id="PF07727">
    <property type="entry name" value="RVT_2"/>
    <property type="match status" value="1"/>
</dbReference>
<comment type="caution">
    <text evidence="2">The sequence shown here is derived from an EMBL/GenBank/DDBJ whole genome shotgun (WGS) entry which is preliminary data.</text>
</comment>